<organism evidence="1">
    <name type="scientific">Anguilla anguilla</name>
    <name type="common">European freshwater eel</name>
    <name type="synonym">Muraena anguilla</name>
    <dbReference type="NCBI Taxonomy" id="7936"/>
    <lineage>
        <taxon>Eukaryota</taxon>
        <taxon>Metazoa</taxon>
        <taxon>Chordata</taxon>
        <taxon>Craniata</taxon>
        <taxon>Vertebrata</taxon>
        <taxon>Euteleostomi</taxon>
        <taxon>Actinopterygii</taxon>
        <taxon>Neopterygii</taxon>
        <taxon>Teleostei</taxon>
        <taxon>Anguilliformes</taxon>
        <taxon>Anguillidae</taxon>
        <taxon>Anguilla</taxon>
    </lineage>
</organism>
<accession>A0A0E9R6L9</accession>
<dbReference type="EMBL" id="GBXM01084442">
    <property type="protein sequence ID" value="JAH24135.1"/>
    <property type="molecule type" value="Transcribed_RNA"/>
</dbReference>
<sequence length="48" mass="5671">MGRKKEEKKPKFESLLCGRVKLLVNSACRHEVRRYRNECFFSAGNPEK</sequence>
<reference evidence="1" key="1">
    <citation type="submission" date="2014-11" db="EMBL/GenBank/DDBJ databases">
        <authorList>
            <person name="Amaro Gonzalez C."/>
        </authorList>
    </citation>
    <scope>NUCLEOTIDE SEQUENCE</scope>
</reference>
<name>A0A0E9R6L9_ANGAN</name>
<evidence type="ECO:0000313" key="1">
    <source>
        <dbReference type="EMBL" id="JAH24135.1"/>
    </source>
</evidence>
<proteinExistence type="predicted"/>
<protein>
    <submittedName>
        <fullName evidence="1">Uncharacterized protein</fullName>
    </submittedName>
</protein>
<reference evidence="1" key="2">
    <citation type="journal article" date="2015" name="Fish Shellfish Immunol.">
        <title>Early steps in the European eel (Anguilla anguilla)-Vibrio vulnificus interaction in the gills: Role of the RtxA13 toxin.</title>
        <authorList>
            <person name="Callol A."/>
            <person name="Pajuelo D."/>
            <person name="Ebbesson L."/>
            <person name="Teles M."/>
            <person name="MacKenzie S."/>
            <person name="Amaro C."/>
        </authorList>
    </citation>
    <scope>NUCLEOTIDE SEQUENCE</scope>
</reference>
<dbReference type="AlphaFoldDB" id="A0A0E9R6L9"/>